<dbReference type="STRING" id="947013.SAMN04488109_0525"/>
<dbReference type="Gene3D" id="3.30.420.40">
    <property type="match status" value="2"/>
</dbReference>
<dbReference type="InterPro" id="IPR050406">
    <property type="entry name" value="FGGY_Carb_Kinase"/>
</dbReference>
<gene>
    <name evidence="6" type="ORF">SAMN04488109_0525</name>
</gene>
<evidence type="ECO:0000259" key="4">
    <source>
        <dbReference type="Pfam" id="PF00370"/>
    </source>
</evidence>
<dbReference type="OrthoDB" id="9805576at2"/>
<dbReference type="InterPro" id="IPR043129">
    <property type="entry name" value="ATPase_NBD"/>
</dbReference>
<keyword evidence="7" id="KW-1185">Reference proteome</keyword>
<proteinExistence type="inferred from homology"/>
<dbReference type="Proteomes" id="UP000184212">
    <property type="component" value="Unassembled WGS sequence"/>
</dbReference>
<dbReference type="PANTHER" id="PTHR43095:SF5">
    <property type="entry name" value="XYLULOSE KINASE"/>
    <property type="match status" value="1"/>
</dbReference>
<feature type="domain" description="Carbohydrate kinase FGGY C-terminal" evidence="5">
    <location>
        <begin position="261"/>
        <end position="450"/>
    </location>
</feature>
<feature type="domain" description="Carbohydrate kinase FGGY N-terminal" evidence="4">
    <location>
        <begin position="4"/>
        <end position="249"/>
    </location>
</feature>
<comment type="similarity">
    <text evidence="1">Belongs to the FGGY kinase family.</text>
</comment>
<dbReference type="PIRSF" id="PIRSF000538">
    <property type="entry name" value="GlpK"/>
    <property type="match status" value="1"/>
</dbReference>
<dbReference type="GO" id="GO:0005975">
    <property type="term" value="P:carbohydrate metabolic process"/>
    <property type="evidence" value="ECO:0007669"/>
    <property type="project" value="InterPro"/>
</dbReference>
<evidence type="ECO:0000256" key="3">
    <source>
        <dbReference type="ARBA" id="ARBA00022777"/>
    </source>
</evidence>
<dbReference type="EMBL" id="FQWQ01000001">
    <property type="protein sequence ID" value="SHG49595.1"/>
    <property type="molecule type" value="Genomic_DNA"/>
</dbReference>
<keyword evidence="3 6" id="KW-0418">Kinase</keyword>
<dbReference type="CDD" id="cd07809">
    <property type="entry name" value="ASKHA_NBD_FGGY_BaXK-like"/>
    <property type="match status" value="1"/>
</dbReference>
<dbReference type="AlphaFoldDB" id="A0A1M5K9X8"/>
<dbReference type="Pfam" id="PF02782">
    <property type="entry name" value="FGGY_C"/>
    <property type="match status" value="1"/>
</dbReference>
<sequence>MKKYLLGYDLGSSSIKASLIDAATGQSVASAQSPAEEMPMLAVHAGWAEQDPEMWWEHAQKSLQACLKKSGASGADIAAIGISYQMHGLVCVDKDQKVLRPSIIWCDSRAVDIGRSAFQSLGADYSLKHLLNSPGNFTASKLKWVKDNEPAVFERIHKVMLPGDYLAMKLTGDIVTTASGLSEGMFWDYAAGTPSEKLLSLYGIPASMLATQVPTFSIHGKVTKVMAQQLSLKEGTPVSYRAGDQPNNAFSLNVLNAGETAATAGTSGVIYSVTDKNAYDPKSRVNTFIHVNDNKPVKSNGVLLCINGTGILNSWLRKQARGNGSLYEYDQINKIAAEAPIGADGLSVLPFGNGAERVLEDKNLDASFHGLNFNRHGQSHVFRAAQEGIVFALKYGFDVLQGMGLNTKVIRAGHANMFLSPLFRETFVNTIGAPLELYDTDGAKGAALGAGVGAGVFGSFEEAFRGLKIIRTEQPSPALMGQYKNAYQTWLTHLQKAIA</sequence>
<name>A0A1M5K9X8_9BACT</name>
<dbReference type="InterPro" id="IPR018485">
    <property type="entry name" value="FGGY_C"/>
</dbReference>
<dbReference type="SUPFAM" id="SSF53067">
    <property type="entry name" value="Actin-like ATPase domain"/>
    <property type="match status" value="2"/>
</dbReference>
<evidence type="ECO:0000259" key="5">
    <source>
        <dbReference type="Pfam" id="PF02782"/>
    </source>
</evidence>
<reference evidence="6 7" key="1">
    <citation type="submission" date="2016-11" db="EMBL/GenBank/DDBJ databases">
        <authorList>
            <person name="Jaros S."/>
            <person name="Januszkiewicz K."/>
            <person name="Wedrychowicz H."/>
        </authorList>
    </citation>
    <scope>NUCLEOTIDE SEQUENCE [LARGE SCALE GENOMIC DNA]</scope>
    <source>
        <strain evidence="6 7">DSM 24574</strain>
    </source>
</reference>
<evidence type="ECO:0000313" key="7">
    <source>
        <dbReference type="Proteomes" id="UP000184212"/>
    </source>
</evidence>
<dbReference type="InterPro" id="IPR000577">
    <property type="entry name" value="Carb_kinase_FGGY"/>
</dbReference>
<organism evidence="6 7">
    <name type="scientific">Chryseolinea serpens</name>
    <dbReference type="NCBI Taxonomy" id="947013"/>
    <lineage>
        <taxon>Bacteria</taxon>
        <taxon>Pseudomonadati</taxon>
        <taxon>Bacteroidota</taxon>
        <taxon>Cytophagia</taxon>
        <taxon>Cytophagales</taxon>
        <taxon>Fulvivirgaceae</taxon>
        <taxon>Chryseolinea</taxon>
    </lineage>
</organism>
<dbReference type="Pfam" id="PF00370">
    <property type="entry name" value="FGGY_N"/>
    <property type="match status" value="1"/>
</dbReference>
<dbReference type="InterPro" id="IPR018484">
    <property type="entry name" value="FGGY_N"/>
</dbReference>
<evidence type="ECO:0000256" key="2">
    <source>
        <dbReference type="ARBA" id="ARBA00022679"/>
    </source>
</evidence>
<dbReference type="GO" id="GO:0016301">
    <property type="term" value="F:kinase activity"/>
    <property type="evidence" value="ECO:0007669"/>
    <property type="project" value="UniProtKB-KW"/>
</dbReference>
<dbReference type="RefSeq" id="WP_073130815.1">
    <property type="nucleotide sequence ID" value="NZ_FQWQ01000001.1"/>
</dbReference>
<accession>A0A1M5K9X8</accession>
<keyword evidence="2" id="KW-0808">Transferase</keyword>
<protein>
    <submittedName>
        <fullName evidence="6">Xylulokinase</fullName>
    </submittedName>
</protein>
<evidence type="ECO:0000313" key="6">
    <source>
        <dbReference type="EMBL" id="SHG49595.1"/>
    </source>
</evidence>
<evidence type="ECO:0000256" key="1">
    <source>
        <dbReference type="ARBA" id="ARBA00009156"/>
    </source>
</evidence>
<dbReference type="PANTHER" id="PTHR43095">
    <property type="entry name" value="SUGAR KINASE"/>
    <property type="match status" value="1"/>
</dbReference>